<dbReference type="AlphaFoldDB" id="A0A6N4SVQ8"/>
<dbReference type="KEGG" id="chu:CHU_3456"/>
<reference evidence="2 3" key="1">
    <citation type="journal article" date="2007" name="Appl. Environ. Microbiol.">
        <title>Genome sequence of the cellulolytic gliding bacterium Cytophaga hutchinsonii.</title>
        <authorList>
            <person name="Xie G."/>
            <person name="Bruce D.C."/>
            <person name="Challacombe J.F."/>
            <person name="Chertkov O."/>
            <person name="Detter J.C."/>
            <person name="Gilna P."/>
            <person name="Han C.S."/>
            <person name="Lucas S."/>
            <person name="Misra M."/>
            <person name="Myers G.L."/>
            <person name="Richardson P."/>
            <person name="Tapia R."/>
            <person name="Thayer N."/>
            <person name="Thompson L.S."/>
            <person name="Brettin T.S."/>
            <person name="Henrissat B."/>
            <person name="Wilson D.B."/>
            <person name="McBride M.J."/>
        </authorList>
    </citation>
    <scope>NUCLEOTIDE SEQUENCE [LARGE SCALE GENOMIC DNA]</scope>
    <source>
        <strain evidence="3">ATCC 33406 / DSM 1761 / CIP 103989 / NBRC 15051 / NCIMB 9469 / D465</strain>
    </source>
</reference>
<gene>
    <name evidence="2" type="ordered locus">CHU_3456</name>
</gene>
<feature type="domain" description="Neutral/alkaline non-lysosomal ceramidase N-terminal" evidence="1">
    <location>
        <begin position="77"/>
        <end position="267"/>
    </location>
</feature>
<evidence type="ECO:0000313" key="3">
    <source>
        <dbReference type="Proteomes" id="UP000001822"/>
    </source>
</evidence>
<sequence>MKKILKWVLGIVSTLLVLVLVLFTTVDRTPYKQMPYYTSMMKALDTFHVDVQHKKGDTLRAAWYKVALTPHTFPHPLAGYGLRKKAVSVNDTTFVRTFIFDNAKTRVAYVSLDLLIFPPALKDRVRAELETTYNLQVFLTATHTHSAPGGWEPKIAGRVLAGEYSDEYVALLFNAINECISKAIPRLQKVEQAYIRVSAPEAVQNRLKGADAPKDSFIRGIKFRNKSGEEACLFTFAAHANCLNSDVDYVSADYPGIVSAELEKRKWASFVSYAAGAVGSHAPTFETILDGKLRADTVSSILVEKLQETKAAYAYTNQLYYHRLPLFLRDAHLRVEKDIRIRPWVFNTILGKDIPDIQIIEIGETVLLGMPCDYSGELMPPLEKICADNQSNFMLSGFNGGYIGYITDDACYDWDRGETMDMNWFGPYNAAYLTEVNTVILKKVLTGE</sequence>
<name>A0A6N4SVQ8_CYTH3</name>
<proteinExistence type="predicted"/>
<dbReference type="OrthoDB" id="926204at2"/>
<dbReference type="RefSeq" id="WP_011586797.1">
    <property type="nucleotide sequence ID" value="NC_008255.1"/>
</dbReference>
<dbReference type="InterPro" id="IPR031329">
    <property type="entry name" value="NEUT/ALK_ceramidase_N"/>
</dbReference>
<evidence type="ECO:0000259" key="1">
    <source>
        <dbReference type="Pfam" id="PF04734"/>
    </source>
</evidence>
<dbReference type="EMBL" id="CP000383">
    <property type="protein sequence ID" value="ABG60690.1"/>
    <property type="molecule type" value="Genomic_DNA"/>
</dbReference>
<evidence type="ECO:0000313" key="2">
    <source>
        <dbReference type="EMBL" id="ABG60690.1"/>
    </source>
</evidence>
<keyword evidence="3" id="KW-1185">Reference proteome</keyword>
<accession>A0A6N4SVQ8</accession>
<protein>
    <recommendedName>
        <fullName evidence="1">Neutral/alkaline non-lysosomal ceramidase N-terminal domain-containing protein</fullName>
    </recommendedName>
</protein>
<dbReference type="Pfam" id="PF04734">
    <property type="entry name" value="Ceramidase_alk"/>
    <property type="match status" value="1"/>
</dbReference>
<dbReference type="Proteomes" id="UP000001822">
    <property type="component" value="Chromosome"/>
</dbReference>
<organism evidence="2 3">
    <name type="scientific">Cytophaga hutchinsonii (strain ATCC 33406 / DSM 1761 / CIP 103989 / NBRC 15051 / NCIMB 9469 / D465)</name>
    <dbReference type="NCBI Taxonomy" id="269798"/>
    <lineage>
        <taxon>Bacteria</taxon>
        <taxon>Pseudomonadati</taxon>
        <taxon>Bacteroidota</taxon>
        <taxon>Cytophagia</taxon>
        <taxon>Cytophagales</taxon>
        <taxon>Cytophagaceae</taxon>
        <taxon>Cytophaga</taxon>
    </lineage>
</organism>